<dbReference type="PROSITE" id="PS51222">
    <property type="entry name" value="DCD"/>
    <property type="match status" value="1"/>
</dbReference>
<dbReference type="PANTHER" id="PTHR46034">
    <property type="match status" value="1"/>
</dbReference>
<dbReference type="EMBL" id="CP097508">
    <property type="protein sequence ID" value="URE08782.1"/>
    <property type="molecule type" value="Genomic_DNA"/>
</dbReference>
<dbReference type="SUPFAM" id="SSF117281">
    <property type="entry name" value="Kelch motif"/>
    <property type="match status" value="1"/>
</dbReference>
<name>A0A9E7K922_9LILI</name>
<dbReference type="OrthoDB" id="45365at2759"/>
<evidence type="ECO:0000259" key="3">
    <source>
        <dbReference type="PROSITE" id="PS51222"/>
    </source>
</evidence>
<dbReference type="InterPro" id="IPR044832">
    <property type="entry name" value="NRP-like"/>
</dbReference>
<dbReference type="Pfam" id="PF10539">
    <property type="entry name" value="Dev_Cell_Death"/>
    <property type="match status" value="1"/>
</dbReference>
<protein>
    <submittedName>
        <fullName evidence="4">DCD</fullName>
    </submittedName>
</protein>
<keyword evidence="5" id="KW-1185">Reference proteome</keyword>
<dbReference type="Pfam" id="PF24681">
    <property type="entry name" value="Kelch_KLHDC2_KLHL20_DRC7"/>
    <property type="match status" value="1"/>
</dbReference>
<evidence type="ECO:0000313" key="4">
    <source>
        <dbReference type="EMBL" id="URE08782.1"/>
    </source>
</evidence>
<feature type="domain" description="DCD" evidence="3">
    <location>
        <begin position="24"/>
        <end position="157"/>
    </location>
</feature>
<dbReference type="SMART" id="SM00767">
    <property type="entry name" value="DCD"/>
    <property type="match status" value="1"/>
</dbReference>
<dbReference type="InterPro" id="IPR006652">
    <property type="entry name" value="Kelch_1"/>
</dbReference>
<reference evidence="4" key="1">
    <citation type="submission" date="2022-05" db="EMBL/GenBank/DDBJ databases">
        <title>The Musa troglodytarum L. genome provides insights into the mechanism of non-climacteric behaviour and enrichment of carotenoids.</title>
        <authorList>
            <person name="Wang J."/>
        </authorList>
    </citation>
    <scope>NUCLEOTIDE SEQUENCE</scope>
    <source>
        <tissue evidence="4">Leaf</tissue>
    </source>
</reference>
<sequence length="703" mass="78215">MGAGRKTQTILVPEPSPARNLLKKDLGGAIFGCNDATMKECLKKQLFGLPSTHFSYVRNIEPDLPLFLFNYTNRTMYGIFEAACHGQMNIDPYAWTENGAQRTPFPAQVRVYTKTPCQPLSEKQFKSVIEDNYYAEKHFWFELDHAQAEGLMLLFKPASVPVSIKQAPFPSNKSIYCAPLRGAERKAINSQENQDIVVAEGESKYSTEPGNMNKFESLDWGDEDKLGRSSNTSSSVHDEETKEQVMQWGDYNDNIQGNHSMLNPQFNRENIKLLERHSTVKESEADMKEVLHKLKELSVERAASSSSKDCRNDNFTPCISQDVRKEDTFIPPEVENRTISELQENSKLVQVIKALTERTEALEKKQTESDKELQQLRDVVEKSGRTVQGLRDQVKELESKLNSSMSLGETCIDQCGEPGKVIYLLGGYDGTSWLSAFDAFSPSEDKLLPLKPMSSPRAYAGVAALDDNIYVFGGGDGNSWYTSVECYNQRENKWALCPNLNHPKGSLAGATLNSKIYAIGGGDGVKCLADVEMYDPILGRWINSPLMLDKRFATAAVEHDGVVYAVGGYDGDGYLMSAERYDPREAYWTRLPSMNVRRGCHSLAVLNGKIYAMGGYDGEEMVASVEILDPRLGSWMIGEPMNFARGYAAAAASVLGDTLFVIGGLRSGEHIWDTVECYREGSGWSISSSKTIGKRCFFSAIAL</sequence>
<dbReference type="AlphaFoldDB" id="A0A9E7K922"/>
<gene>
    <name evidence="4" type="ORF">MUK42_04090</name>
</gene>
<dbReference type="SMART" id="SM00612">
    <property type="entry name" value="Kelch"/>
    <property type="match status" value="5"/>
</dbReference>
<feature type="coiled-coil region" evidence="1">
    <location>
        <begin position="345"/>
        <end position="407"/>
    </location>
</feature>
<dbReference type="Gene3D" id="2.120.10.80">
    <property type="entry name" value="Kelch-type beta propeller"/>
    <property type="match status" value="2"/>
</dbReference>
<organism evidence="4 5">
    <name type="scientific">Musa troglodytarum</name>
    <name type="common">fe'i banana</name>
    <dbReference type="NCBI Taxonomy" id="320322"/>
    <lineage>
        <taxon>Eukaryota</taxon>
        <taxon>Viridiplantae</taxon>
        <taxon>Streptophyta</taxon>
        <taxon>Embryophyta</taxon>
        <taxon>Tracheophyta</taxon>
        <taxon>Spermatophyta</taxon>
        <taxon>Magnoliopsida</taxon>
        <taxon>Liliopsida</taxon>
        <taxon>Zingiberales</taxon>
        <taxon>Musaceae</taxon>
        <taxon>Musa</taxon>
    </lineage>
</organism>
<dbReference type="Pfam" id="PF01344">
    <property type="entry name" value="Kelch_1"/>
    <property type="match status" value="1"/>
</dbReference>
<dbReference type="EMBL" id="CP097508">
    <property type="protein sequence ID" value="URE08785.1"/>
    <property type="molecule type" value="Genomic_DNA"/>
</dbReference>
<accession>A0A9E7K922</accession>
<dbReference type="InterPro" id="IPR013989">
    <property type="entry name" value="Dev_and_cell_death_domain"/>
</dbReference>
<keyword evidence="1" id="KW-0175">Coiled coil</keyword>
<evidence type="ECO:0000313" key="5">
    <source>
        <dbReference type="Proteomes" id="UP001055439"/>
    </source>
</evidence>
<evidence type="ECO:0000256" key="2">
    <source>
        <dbReference type="SAM" id="MobiDB-lite"/>
    </source>
</evidence>
<evidence type="ECO:0000256" key="1">
    <source>
        <dbReference type="SAM" id="Coils"/>
    </source>
</evidence>
<feature type="region of interest" description="Disordered" evidence="2">
    <location>
        <begin position="201"/>
        <end position="240"/>
    </location>
</feature>
<dbReference type="GO" id="GO:0034976">
    <property type="term" value="P:response to endoplasmic reticulum stress"/>
    <property type="evidence" value="ECO:0007669"/>
    <property type="project" value="InterPro"/>
</dbReference>
<proteinExistence type="predicted"/>
<dbReference type="PANTHER" id="PTHR46034:SF7">
    <property type="entry name" value="INFLUENZA VIRUS NS1A-BINDING PROTEIN"/>
    <property type="match status" value="1"/>
</dbReference>
<dbReference type="EMBL" id="CP097508">
    <property type="protein sequence ID" value="URE08784.1"/>
    <property type="molecule type" value="Genomic_DNA"/>
</dbReference>
<dbReference type="Proteomes" id="UP001055439">
    <property type="component" value="Chromosome 6"/>
</dbReference>
<dbReference type="InterPro" id="IPR015915">
    <property type="entry name" value="Kelch-typ_b-propeller"/>
</dbReference>